<dbReference type="CDD" id="cd03426">
    <property type="entry name" value="NUDIX_CoAse_Nudt7"/>
    <property type="match status" value="1"/>
</dbReference>
<keyword evidence="4" id="KW-0378">Hydrolase</keyword>
<dbReference type="Pfam" id="PF00293">
    <property type="entry name" value="NUDIX"/>
    <property type="match status" value="1"/>
</dbReference>
<evidence type="ECO:0000313" key="8">
    <source>
        <dbReference type="EMBL" id="SFI15481.1"/>
    </source>
</evidence>
<comment type="cofactor">
    <cofactor evidence="2">
        <name>Mg(2+)</name>
        <dbReference type="ChEBI" id="CHEBI:18420"/>
    </cofactor>
</comment>
<evidence type="ECO:0000256" key="6">
    <source>
        <dbReference type="ARBA" id="ARBA00023211"/>
    </source>
</evidence>
<proteinExistence type="predicted"/>
<dbReference type="Gene3D" id="3.90.79.10">
    <property type="entry name" value="Nucleoside Triphosphate Pyrophosphohydrolase"/>
    <property type="match status" value="1"/>
</dbReference>
<accession>A0A1I3FX33</accession>
<dbReference type="PANTHER" id="PTHR12992:SF11">
    <property type="entry name" value="MITOCHONDRIAL COENZYME A DIPHOSPHATASE NUDT8"/>
    <property type="match status" value="1"/>
</dbReference>
<gene>
    <name evidence="8" type="ORF">SAMN05192551_10774</name>
</gene>
<keyword evidence="9" id="KW-1185">Reference proteome</keyword>
<dbReference type="GO" id="GO:0046872">
    <property type="term" value="F:metal ion binding"/>
    <property type="evidence" value="ECO:0007669"/>
    <property type="project" value="UniProtKB-KW"/>
</dbReference>
<dbReference type="Proteomes" id="UP000199287">
    <property type="component" value="Unassembled WGS sequence"/>
</dbReference>
<dbReference type="InterPro" id="IPR045121">
    <property type="entry name" value="CoAse"/>
</dbReference>
<keyword evidence="3" id="KW-0479">Metal-binding</keyword>
<evidence type="ECO:0000256" key="3">
    <source>
        <dbReference type="ARBA" id="ARBA00022723"/>
    </source>
</evidence>
<evidence type="ECO:0000313" key="9">
    <source>
        <dbReference type="Proteomes" id="UP000199287"/>
    </source>
</evidence>
<dbReference type="GO" id="GO:0010945">
    <property type="term" value="F:coenzyme A diphosphatase activity"/>
    <property type="evidence" value="ECO:0007669"/>
    <property type="project" value="InterPro"/>
</dbReference>
<keyword evidence="5" id="KW-0460">Magnesium</keyword>
<dbReference type="InterPro" id="IPR015797">
    <property type="entry name" value="NUDIX_hydrolase-like_dom_sf"/>
</dbReference>
<dbReference type="AlphaFoldDB" id="A0A1I3FX33"/>
<organism evidence="8 9">
    <name type="scientific">Tindallia magadiensis</name>
    <dbReference type="NCBI Taxonomy" id="69895"/>
    <lineage>
        <taxon>Bacteria</taxon>
        <taxon>Bacillati</taxon>
        <taxon>Bacillota</taxon>
        <taxon>Clostridia</taxon>
        <taxon>Peptostreptococcales</taxon>
        <taxon>Tindalliaceae</taxon>
        <taxon>Tindallia</taxon>
    </lineage>
</organism>
<evidence type="ECO:0000256" key="5">
    <source>
        <dbReference type="ARBA" id="ARBA00022842"/>
    </source>
</evidence>
<evidence type="ECO:0000256" key="1">
    <source>
        <dbReference type="ARBA" id="ARBA00001936"/>
    </source>
</evidence>
<dbReference type="OrthoDB" id="9802805at2"/>
<dbReference type="STRING" id="69895.SAMN05192551_10774"/>
<dbReference type="RefSeq" id="WP_093372812.1">
    <property type="nucleotide sequence ID" value="NZ_FOQA01000007.1"/>
</dbReference>
<reference evidence="9" key="1">
    <citation type="submission" date="2016-10" db="EMBL/GenBank/DDBJ databases">
        <authorList>
            <person name="Varghese N."/>
            <person name="Submissions S."/>
        </authorList>
    </citation>
    <scope>NUCLEOTIDE SEQUENCE [LARGE SCALE GENOMIC DNA]</scope>
    <source>
        <strain evidence="9">Z-7934</strain>
    </source>
</reference>
<comment type="cofactor">
    <cofactor evidence="1">
        <name>Mn(2+)</name>
        <dbReference type="ChEBI" id="CHEBI:29035"/>
    </cofactor>
</comment>
<evidence type="ECO:0000256" key="4">
    <source>
        <dbReference type="ARBA" id="ARBA00022801"/>
    </source>
</evidence>
<dbReference type="PANTHER" id="PTHR12992">
    <property type="entry name" value="NUDIX HYDROLASE"/>
    <property type="match status" value="1"/>
</dbReference>
<evidence type="ECO:0000256" key="2">
    <source>
        <dbReference type="ARBA" id="ARBA00001946"/>
    </source>
</evidence>
<sequence length="211" mass="24656">MNYQQISDALAKSRARGYDHSAMFAVMLPLIYIDNELHILFEVRSFDLESQPGEICFPGGKMEDGEHPSNTALRETMEELNISQNQVKIIGELPPYTTPFQFSIFPYCGVLQHVSFEEINYSTDEVHSIFTVPISYFATQKPEEYTLTFEMKMDDQFPYHAIPNGKKYGWRTGTYKVLFYYYQQHVIWGMTAKMLHYFLESLKQHLDLSKI</sequence>
<keyword evidence="6" id="KW-0464">Manganese</keyword>
<name>A0A1I3FX33_9FIRM</name>
<dbReference type="InterPro" id="IPR000086">
    <property type="entry name" value="NUDIX_hydrolase_dom"/>
</dbReference>
<protein>
    <submittedName>
        <fullName evidence="8">8-oxo-dGTP pyrophosphatase MutT, NUDIX family</fullName>
    </submittedName>
</protein>
<dbReference type="InterPro" id="IPR020084">
    <property type="entry name" value="NUDIX_hydrolase_CS"/>
</dbReference>
<feature type="domain" description="Nudix hydrolase" evidence="7">
    <location>
        <begin position="17"/>
        <end position="159"/>
    </location>
</feature>
<dbReference type="PROSITE" id="PS00893">
    <property type="entry name" value="NUDIX_BOX"/>
    <property type="match status" value="1"/>
</dbReference>
<dbReference type="PROSITE" id="PS51462">
    <property type="entry name" value="NUDIX"/>
    <property type="match status" value="1"/>
</dbReference>
<dbReference type="EMBL" id="FOQA01000007">
    <property type="protein sequence ID" value="SFI15481.1"/>
    <property type="molecule type" value="Genomic_DNA"/>
</dbReference>
<dbReference type="SUPFAM" id="SSF55811">
    <property type="entry name" value="Nudix"/>
    <property type="match status" value="1"/>
</dbReference>
<evidence type="ECO:0000259" key="7">
    <source>
        <dbReference type="PROSITE" id="PS51462"/>
    </source>
</evidence>